<dbReference type="AlphaFoldDB" id="A0AAW0C3W7"/>
<feature type="region of interest" description="Disordered" evidence="1">
    <location>
        <begin position="156"/>
        <end position="259"/>
    </location>
</feature>
<organism evidence="2 3">
    <name type="scientific">Paramarasmius palmivorus</name>
    <dbReference type="NCBI Taxonomy" id="297713"/>
    <lineage>
        <taxon>Eukaryota</taxon>
        <taxon>Fungi</taxon>
        <taxon>Dikarya</taxon>
        <taxon>Basidiomycota</taxon>
        <taxon>Agaricomycotina</taxon>
        <taxon>Agaricomycetes</taxon>
        <taxon>Agaricomycetidae</taxon>
        <taxon>Agaricales</taxon>
        <taxon>Marasmiineae</taxon>
        <taxon>Marasmiaceae</taxon>
        <taxon>Paramarasmius</taxon>
    </lineage>
</organism>
<dbReference type="Proteomes" id="UP001383192">
    <property type="component" value="Unassembled WGS sequence"/>
</dbReference>
<feature type="compositionally biased region" description="Acidic residues" evidence="1">
    <location>
        <begin position="192"/>
        <end position="202"/>
    </location>
</feature>
<evidence type="ECO:0000256" key="1">
    <source>
        <dbReference type="SAM" id="MobiDB-lite"/>
    </source>
</evidence>
<name>A0AAW0C3W7_9AGAR</name>
<proteinExistence type="predicted"/>
<evidence type="ECO:0000313" key="2">
    <source>
        <dbReference type="EMBL" id="KAK7034009.1"/>
    </source>
</evidence>
<accession>A0AAW0C3W7</accession>
<comment type="caution">
    <text evidence="2">The sequence shown here is derived from an EMBL/GenBank/DDBJ whole genome shotgun (WGS) entry which is preliminary data.</text>
</comment>
<dbReference type="EMBL" id="JAYKXP010000058">
    <property type="protein sequence ID" value="KAK7034009.1"/>
    <property type="molecule type" value="Genomic_DNA"/>
</dbReference>
<sequence>MQETEIIQPKPICNFALSLRERNRFNQDIQAWNDDAILAHDPSLGPLLLKAYYAYSPGELDNFVENQDYIDEVGRLPCHLRNEIETVRRMRRNGWWIRVSNEEMGTESCPIDIDEEPEDIKPVINPATQKTEFAGQRRNDTRRSLRPLVEPIEVTIKQEPDFDSEISSFPLCNNEPEDKPKPEPFLVQDPSEQNEDSDDDIDPNLICLVPSIEKGEDVSISKAKRPRSPSPDASTPHRSVKRRTTRHSGLRVNELITPE</sequence>
<evidence type="ECO:0000313" key="3">
    <source>
        <dbReference type="Proteomes" id="UP001383192"/>
    </source>
</evidence>
<gene>
    <name evidence="2" type="ORF">VNI00_012439</name>
</gene>
<protein>
    <submittedName>
        <fullName evidence="2">Uncharacterized protein</fullName>
    </submittedName>
</protein>
<feature type="compositionally biased region" description="Basic residues" evidence="1">
    <location>
        <begin position="238"/>
        <end position="249"/>
    </location>
</feature>
<reference evidence="2 3" key="1">
    <citation type="submission" date="2024-01" db="EMBL/GenBank/DDBJ databases">
        <title>A draft genome for a cacao thread blight-causing isolate of Paramarasmius palmivorus.</title>
        <authorList>
            <person name="Baruah I.K."/>
            <person name="Bukari Y."/>
            <person name="Amoako-Attah I."/>
            <person name="Meinhardt L.W."/>
            <person name="Bailey B.A."/>
            <person name="Cohen S.P."/>
        </authorList>
    </citation>
    <scope>NUCLEOTIDE SEQUENCE [LARGE SCALE GENOMIC DNA]</scope>
    <source>
        <strain evidence="2 3">GH-12</strain>
    </source>
</reference>
<keyword evidence="3" id="KW-1185">Reference proteome</keyword>